<name>A0AAN9UJF4_9PEZI</name>
<feature type="transmembrane region" description="Helical" evidence="1">
    <location>
        <begin position="26"/>
        <end position="43"/>
    </location>
</feature>
<dbReference type="CDD" id="cd08586">
    <property type="entry name" value="PI-PLCc_BcPLC_like"/>
    <property type="match status" value="1"/>
</dbReference>
<dbReference type="SMART" id="SM00148">
    <property type="entry name" value="PLCXc"/>
    <property type="match status" value="1"/>
</dbReference>
<keyword evidence="1" id="KW-1133">Transmembrane helix</keyword>
<dbReference type="PROSITE" id="PS50007">
    <property type="entry name" value="PIPLC_X_DOMAIN"/>
    <property type="match status" value="1"/>
</dbReference>
<dbReference type="InterPro" id="IPR017946">
    <property type="entry name" value="PLC-like_Pdiesterase_TIM-brl"/>
</dbReference>
<accession>A0AAN9UJF4</accession>
<organism evidence="3 4">
    <name type="scientific">Cytospora paraplurivora</name>
    <dbReference type="NCBI Taxonomy" id="2898453"/>
    <lineage>
        <taxon>Eukaryota</taxon>
        <taxon>Fungi</taxon>
        <taxon>Dikarya</taxon>
        <taxon>Ascomycota</taxon>
        <taxon>Pezizomycotina</taxon>
        <taxon>Sordariomycetes</taxon>
        <taxon>Sordariomycetidae</taxon>
        <taxon>Diaporthales</taxon>
        <taxon>Cytosporaceae</taxon>
        <taxon>Cytospora</taxon>
    </lineage>
</organism>
<evidence type="ECO:0000256" key="1">
    <source>
        <dbReference type="SAM" id="Phobius"/>
    </source>
</evidence>
<keyword evidence="4" id="KW-1185">Reference proteome</keyword>
<keyword evidence="1" id="KW-0812">Transmembrane</keyword>
<dbReference type="GO" id="GO:0008081">
    <property type="term" value="F:phosphoric diester hydrolase activity"/>
    <property type="evidence" value="ECO:0007669"/>
    <property type="project" value="InterPro"/>
</dbReference>
<gene>
    <name evidence="3" type="ORF">SLS53_001001</name>
</gene>
<dbReference type="InterPro" id="IPR000909">
    <property type="entry name" value="PLipase_C_PInositol-sp_X_dom"/>
</dbReference>
<dbReference type="Gene3D" id="3.20.20.190">
    <property type="entry name" value="Phosphatidylinositol (PI) phosphodiesterase"/>
    <property type="match status" value="1"/>
</dbReference>
<dbReference type="PANTHER" id="PTHR13593">
    <property type="match status" value="1"/>
</dbReference>
<comment type="caution">
    <text evidence="3">The sequence shown here is derived from an EMBL/GenBank/DDBJ whole genome shotgun (WGS) entry which is preliminary data.</text>
</comment>
<dbReference type="Proteomes" id="UP001320245">
    <property type="component" value="Unassembled WGS sequence"/>
</dbReference>
<dbReference type="GO" id="GO:0006629">
    <property type="term" value="P:lipid metabolic process"/>
    <property type="evidence" value="ECO:0007669"/>
    <property type="project" value="InterPro"/>
</dbReference>
<proteinExistence type="predicted"/>
<dbReference type="EMBL" id="JAJSPL020000002">
    <property type="protein sequence ID" value="KAK7748976.1"/>
    <property type="molecule type" value="Genomic_DNA"/>
</dbReference>
<feature type="domain" description="Phosphatidylinositol-specific phospholipase C X" evidence="2">
    <location>
        <begin position="87"/>
        <end position="236"/>
    </location>
</feature>
<evidence type="ECO:0000313" key="3">
    <source>
        <dbReference type="EMBL" id="KAK7748976.1"/>
    </source>
</evidence>
<dbReference type="InterPro" id="IPR051057">
    <property type="entry name" value="PI-PLC_domain"/>
</dbReference>
<protein>
    <recommendedName>
        <fullName evidence="2">Phosphatidylinositol-specific phospholipase C X domain-containing protein</fullName>
    </recommendedName>
</protein>
<reference evidence="3 4" key="1">
    <citation type="journal article" date="2023" name="PLoS ONE">
        <title>Cytospora paraplurivora sp. nov. isolated from orchards with fruit tree decline syndrome in Ontario, Canada.</title>
        <authorList>
            <person name="Ilyukhin E."/>
            <person name="Nguyen H.D.T."/>
            <person name="Castle A.J."/>
            <person name="Ellouze W."/>
        </authorList>
    </citation>
    <scope>NUCLEOTIDE SEQUENCE [LARGE SCALE GENOMIC DNA]</scope>
    <source>
        <strain evidence="3 4">FDS-564</strain>
    </source>
</reference>
<evidence type="ECO:0000313" key="4">
    <source>
        <dbReference type="Proteomes" id="UP001320245"/>
    </source>
</evidence>
<dbReference type="AlphaFoldDB" id="A0AAN9UJF4"/>
<evidence type="ECO:0000259" key="2">
    <source>
        <dbReference type="SMART" id="SM00148"/>
    </source>
</evidence>
<dbReference type="PANTHER" id="PTHR13593:SF116">
    <property type="entry name" value="PLC-LIKE PHOSPHODIESTERASE"/>
    <property type="match status" value="1"/>
</dbReference>
<sequence>MHMGLVASHTLHAFNMYHSHSGRGRAGMIGFIILVPLCFYLLLHMEATPLQPVISYFTADKPPSYHNYTSPFSFDLGKPVHRNWMSQIPDHVNLTSLSIPGTHDTETYDLVDNPVFQCQNHDLKTQLEAGLRYFDIRGRLLIKESAGGEDGDPVIGIFHASVFTGYTLEDVLLILFRFLENHPTEGIVMRLKEEGRPVRIDLAGNLIEEEENDDVPESTGRTTFEDAFNHYRIRNRRTQTGSYKHLLVPWPPSSTGLLPQPTFPTVGQLRNHIIVLQEFPSVLGPYGVPWKSPNINLEDLWIIPDLEHLEEKWDAIRRKLVEAAASPADSDVLFLSHLSASVGVLPIEAAAGPLADVNGTIVAGMNDRTGLWLEEGEAQGAAKTGIIMADFPGQRLVDAILRRNAWLTGGNAIGQG</sequence>
<keyword evidence="1" id="KW-0472">Membrane</keyword>
<dbReference type="SUPFAM" id="SSF51695">
    <property type="entry name" value="PLC-like phosphodiesterases"/>
    <property type="match status" value="1"/>
</dbReference>